<gene>
    <name evidence="4" type="ORF">SLNWT_3167</name>
</gene>
<evidence type="ECO:0000259" key="3">
    <source>
        <dbReference type="Pfam" id="PF01243"/>
    </source>
</evidence>
<reference evidence="4 5" key="1">
    <citation type="submission" date="2015-01" db="EMBL/GenBank/DDBJ databases">
        <title>Enhanced salinomycin production by adjusting the supply of polyketide extender units in Streptomyce albus DSM 41398.</title>
        <authorList>
            <person name="Lu C."/>
        </authorList>
    </citation>
    <scope>NUCLEOTIDE SEQUENCE [LARGE SCALE GENOMIC DNA]</scope>
    <source>
        <strain evidence="5">ATCC 21838 / DSM 41398 / FERM P-419 / JCM 4703 / NBRC 107858</strain>
    </source>
</reference>
<dbReference type="Proteomes" id="UP000031523">
    <property type="component" value="Chromosome"/>
</dbReference>
<dbReference type="GO" id="GO:0070967">
    <property type="term" value="F:coenzyme F420 binding"/>
    <property type="evidence" value="ECO:0007669"/>
    <property type="project" value="TreeGrafter"/>
</dbReference>
<feature type="domain" description="Pyridoxamine 5'-phosphate oxidase N-terminal" evidence="3">
    <location>
        <begin position="10"/>
        <end position="139"/>
    </location>
</feature>
<evidence type="ECO:0000256" key="1">
    <source>
        <dbReference type="ARBA" id="ARBA00023002"/>
    </source>
</evidence>
<name>A0A0B5EM71_STRA4</name>
<proteinExistence type="predicted"/>
<dbReference type="GO" id="GO:0005829">
    <property type="term" value="C:cytosol"/>
    <property type="evidence" value="ECO:0007669"/>
    <property type="project" value="TreeGrafter"/>
</dbReference>
<dbReference type="InterPro" id="IPR011576">
    <property type="entry name" value="Pyridox_Oxase_N"/>
</dbReference>
<dbReference type="Pfam" id="PF01243">
    <property type="entry name" value="PNPOx_N"/>
    <property type="match status" value="1"/>
</dbReference>
<dbReference type="InterPro" id="IPR012349">
    <property type="entry name" value="Split_barrel_FMN-bd"/>
</dbReference>
<feature type="region of interest" description="Disordered" evidence="2">
    <location>
        <begin position="105"/>
        <end position="127"/>
    </location>
</feature>
<feature type="compositionally biased region" description="Basic and acidic residues" evidence="2">
    <location>
        <begin position="111"/>
        <end position="127"/>
    </location>
</feature>
<dbReference type="AlphaFoldDB" id="A0A0B5EM71"/>
<dbReference type="Gene3D" id="2.30.110.10">
    <property type="entry name" value="Electron Transport, Fmn-binding Protein, Chain A"/>
    <property type="match status" value="1"/>
</dbReference>
<evidence type="ECO:0000313" key="4">
    <source>
        <dbReference type="EMBL" id="AJE83543.1"/>
    </source>
</evidence>
<dbReference type="InterPro" id="IPR052019">
    <property type="entry name" value="F420H2_bilvrd_red/Heme_oxyg"/>
</dbReference>
<dbReference type="SUPFAM" id="SSF50475">
    <property type="entry name" value="FMN-binding split barrel"/>
    <property type="match status" value="1"/>
</dbReference>
<sequence>MATDPRDPDESYLAFWREPLQCTLTTLRPDGTPHSVPVNVTYDPAAGLARVLAGRTSTKVRNILAGQRAAGVPDGTPAGAPVSVSQHAKGGRWATLEGRAVIRTDPQAVADGERRSTERYGRTPRENPERVVIEIHLTRAMGRA</sequence>
<dbReference type="KEGG" id="sals:SLNWT_3167"/>
<protein>
    <recommendedName>
        <fullName evidence="3">Pyridoxamine 5'-phosphate oxidase N-terminal domain-containing protein</fullName>
    </recommendedName>
</protein>
<evidence type="ECO:0000313" key="5">
    <source>
        <dbReference type="Proteomes" id="UP000031523"/>
    </source>
</evidence>
<keyword evidence="1" id="KW-0560">Oxidoreductase</keyword>
<organism evidence="4 5">
    <name type="scientific">Streptomyces albus (strain ATCC 21838 / DSM 41398 / FERM P-419 / JCM 4703 / NBRC 107858)</name>
    <dbReference type="NCBI Taxonomy" id="1081613"/>
    <lineage>
        <taxon>Bacteria</taxon>
        <taxon>Bacillati</taxon>
        <taxon>Actinomycetota</taxon>
        <taxon>Actinomycetes</taxon>
        <taxon>Kitasatosporales</taxon>
        <taxon>Streptomycetaceae</taxon>
        <taxon>Streptomyces</taxon>
    </lineage>
</organism>
<accession>A0A0B5EM71</accession>
<dbReference type="PANTHER" id="PTHR35176">
    <property type="entry name" value="HEME OXYGENASE HI_0854-RELATED"/>
    <property type="match status" value="1"/>
</dbReference>
<feature type="region of interest" description="Disordered" evidence="2">
    <location>
        <begin position="69"/>
        <end position="90"/>
    </location>
</feature>
<dbReference type="GO" id="GO:0016627">
    <property type="term" value="F:oxidoreductase activity, acting on the CH-CH group of donors"/>
    <property type="evidence" value="ECO:0007669"/>
    <property type="project" value="TreeGrafter"/>
</dbReference>
<evidence type="ECO:0000256" key="2">
    <source>
        <dbReference type="SAM" id="MobiDB-lite"/>
    </source>
</evidence>
<dbReference type="EMBL" id="CP010519">
    <property type="protein sequence ID" value="AJE83543.1"/>
    <property type="molecule type" value="Genomic_DNA"/>
</dbReference>
<dbReference type="PANTHER" id="PTHR35176:SF1">
    <property type="entry name" value="F420H(2)-DEPENDENT BILIVERDIN REDUCTASE"/>
    <property type="match status" value="1"/>
</dbReference>
<keyword evidence="5" id="KW-1185">Reference proteome</keyword>